<dbReference type="GO" id="GO:0004553">
    <property type="term" value="F:hydrolase activity, hydrolyzing O-glycosyl compounds"/>
    <property type="evidence" value="ECO:0007669"/>
    <property type="project" value="InterPro"/>
</dbReference>
<feature type="signal peptide" evidence="7">
    <location>
        <begin position="1"/>
        <end position="25"/>
    </location>
</feature>
<protein>
    <recommendedName>
        <fullName evidence="10">Glucan endo-1,3-beta-D-glucosidase</fullName>
    </recommendedName>
</protein>
<reference evidence="8 9" key="1">
    <citation type="submission" date="2020-09" db="EMBL/GenBank/DDBJ databases">
        <title>De no assembly of potato wild relative species, Solanum commersonii.</title>
        <authorList>
            <person name="Cho K."/>
        </authorList>
    </citation>
    <scope>NUCLEOTIDE SEQUENCE [LARGE SCALE GENOMIC DNA]</scope>
    <source>
        <strain evidence="8">LZ3.2</strain>
        <tissue evidence="8">Leaf</tissue>
    </source>
</reference>
<evidence type="ECO:0000256" key="5">
    <source>
        <dbReference type="RuleBase" id="RU004335"/>
    </source>
</evidence>
<gene>
    <name evidence="8" type="ORF">H5410_004294</name>
</gene>
<evidence type="ECO:0008006" key="10">
    <source>
        <dbReference type="Google" id="ProtNLM"/>
    </source>
</evidence>
<evidence type="ECO:0000256" key="6">
    <source>
        <dbReference type="RuleBase" id="RU004336"/>
    </source>
</evidence>
<evidence type="ECO:0000313" key="8">
    <source>
        <dbReference type="EMBL" id="KAG5632577.1"/>
    </source>
</evidence>
<dbReference type="Gene3D" id="3.20.20.80">
    <property type="entry name" value="Glycosidases"/>
    <property type="match status" value="2"/>
</dbReference>
<name>A0A9J6B7D2_SOLCO</name>
<comment type="caution">
    <text evidence="8">The sequence shown here is derived from an EMBL/GenBank/DDBJ whole genome shotgun (WGS) entry which is preliminary data.</text>
</comment>
<dbReference type="PANTHER" id="PTHR32227">
    <property type="entry name" value="GLUCAN ENDO-1,3-BETA-GLUCOSIDASE BG1-RELATED-RELATED"/>
    <property type="match status" value="1"/>
</dbReference>
<dbReference type="InterPro" id="IPR017853">
    <property type="entry name" value="GH"/>
</dbReference>
<evidence type="ECO:0000256" key="1">
    <source>
        <dbReference type="ARBA" id="ARBA00008773"/>
    </source>
</evidence>
<keyword evidence="9" id="KW-1185">Reference proteome</keyword>
<keyword evidence="4 6" id="KW-0326">Glycosidase</keyword>
<dbReference type="GO" id="GO:0005975">
    <property type="term" value="P:carbohydrate metabolic process"/>
    <property type="evidence" value="ECO:0007669"/>
    <property type="project" value="InterPro"/>
</dbReference>
<proteinExistence type="inferred from homology"/>
<keyword evidence="7" id="KW-0732">Signal</keyword>
<sequence>MATTQIAVIVLLGLLVATNIHITEAQLGVCYGMMGNNLPSHSEVIQLYKSRNIGRLRLYDPNHGALNALRGSNIEVILGLPNVDVQHIASGMEHARWWVQKNVKDFWPDVKIKYIAVGNEISPVTGTSSLTSFQVPALVNIYKAIGEAGLGNNIKVSTSVDMTLIGNSYPPSQGSFRNDVRWFTDPIVGFLRDTRAPLLVNIYPYFSYSGNPGQISLPYALFTAPNVVVQDGSRQYRNLFDAMLDSVYAAMERTGGGSVGIVVSESGWPSAGAFGATHDNAETYLRNLIQHSKEGSPRKPGPIETYIFAMFDENNKNPELEKHFGLFSPNKQPKYNLNFGVSERFWDISAETNCTTSSLIRAESVGVCYGMLGNNLPSHNDVLHLYKSRNIKRLRLYEPNHEVLQALRGSNIEVMLGIPNSDVKHIASSGEHARWWVEKNVRAFYPDVNITYIVVGNGISPFTDTSHLTSHLETAMSRIYNSVYFTGLGYNVNVTTSIDMPLMGKSYPPSQGSFRDDARKFVDPVVEFLRNTNAPLLLNISLPYAMFTASNVVVQDGSYQYRNLFDAMVDSVYAAVDQIPGRPDQSSIRIVVSETGWPSAGGFGATTDNAATYLRNLIQHAKTGTPRKPLPIETYLFTMFDENNKNPELEKYFGLFSPNKQPKYQLNFGTSDISAETNVTASSLIRE</sequence>
<evidence type="ECO:0000256" key="3">
    <source>
        <dbReference type="ARBA" id="ARBA00022821"/>
    </source>
</evidence>
<dbReference type="Pfam" id="PF00332">
    <property type="entry name" value="Glyco_hydro_17"/>
    <property type="match status" value="2"/>
</dbReference>
<dbReference type="InterPro" id="IPR044965">
    <property type="entry name" value="Glyco_hydro_17_plant"/>
</dbReference>
<organism evidence="8 9">
    <name type="scientific">Solanum commersonii</name>
    <name type="common">Commerson's wild potato</name>
    <name type="synonym">Commerson's nightshade</name>
    <dbReference type="NCBI Taxonomy" id="4109"/>
    <lineage>
        <taxon>Eukaryota</taxon>
        <taxon>Viridiplantae</taxon>
        <taxon>Streptophyta</taxon>
        <taxon>Embryophyta</taxon>
        <taxon>Tracheophyta</taxon>
        <taxon>Spermatophyta</taxon>
        <taxon>Magnoliopsida</taxon>
        <taxon>eudicotyledons</taxon>
        <taxon>Gunneridae</taxon>
        <taxon>Pentapetalae</taxon>
        <taxon>asterids</taxon>
        <taxon>lamiids</taxon>
        <taxon>Solanales</taxon>
        <taxon>Solanaceae</taxon>
        <taxon>Solanoideae</taxon>
        <taxon>Solaneae</taxon>
        <taxon>Solanum</taxon>
    </lineage>
</organism>
<dbReference type="FunFam" id="3.20.20.80:FF:000010">
    <property type="entry name" value="glucan endo-1,3-beta-glucosidase, basic"/>
    <property type="match status" value="2"/>
</dbReference>
<keyword evidence="2 6" id="KW-0378">Hydrolase</keyword>
<feature type="chain" id="PRO_5039914065" description="Glucan endo-1,3-beta-D-glucosidase" evidence="7">
    <location>
        <begin position="26"/>
        <end position="687"/>
    </location>
</feature>
<keyword evidence="3" id="KW-0611">Plant defense</keyword>
<accession>A0A9J6B7D2</accession>
<dbReference type="PROSITE" id="PS00587">
    <property type="entry name" value="GLYCOSYL_HYDROL_F17"/>
    <property type="match status" value="2"/>
</dbReference>
<dbReference type="OrthoDB" id="941679at2759"/>
<dbReference type="Proteomes" id="UP000824120">
    <property type="component" value="Chromosome 1"/>
</dbReference>
<dbReference type="EMBL" id="JACXVP010000001">
    <property type="protein sequence ID" value="KAG5632577.1"/>
    <property type="molecule type" value="Genomic_DNA"/>
</dbReference>
<evidence type="ECO:0000256" key="2">
    <source>
        <dbReference type="ARBA" id="ARBA00022801"/>
    </source>
</evidence>
<dbReference type="InterPro" id="IPR000490">
    <property type="entry name" value="Glyco_hydro_17"/>
</dbReference>
<dbReference type="AlphaFoldDB" id="A0A9J6B7D2"/>
<evidence type="ECO:0000313" key="9">
    <source>
        <dbReference type="Proteomes" id="UP000824120"/>
    </source>
</evidence>
<feature type="non-terminal residue" evidence="8">
    <location>
        <position position="1"/>
    </location>
</feature>
<dbReference type="SUPFAM" id="SSF51445">
    <property type="entry name" value="(Trans)glycosidases"/>
    <property type="match status" value="2"/>
</dbReference>
<dbReference type="GO" id="GO:0006952">
    <property type="term" value="P:defense response"/>
    <property type="evidence" value="ECO:0007669"/>
    <property type="project" value="UniProtKB-KW"/>
</dbReference>
<evidence type="ECO:0000256" key="7">
    <source>
        <dbReference type="SAM" id="SignalP"/>
    </source>
</evidence>
<comment type="similarity">
    <text evidence="1 5">Belongs to the glycosyl hydrolase 17 family.</text>
</comment>
<evidence type="ECO:0000256" key="4">
    <source>
        <dbReference type="ARBA" id="ARBA00023295"/>
    </source>
</evidence>